<gene>
    <name evidence="5" type="ORF">AFUS01_LOCUS33481</name>
</gene>
<sequence length="267" mass="30315">MDEFIKFNNQTSGRDKIFRLCQYTSRIVWYSLEKRHGNAAVLQKAKHLDEILGLMRRLLRFGRFYETLHSTFPVMSISDGVIRLTSSLSRIANASFMFLDHVVCLDKLGLLPSKMIEAPKWDLLATKFWLYAILLGLTRDFYDILRIYKEEFQVKFRTSRIREMANSAGTSSSTSTAEIKNLKYRIVNHPNSVVKCVRQVKVISQCVHDHADVAVDTVKNLFDLFIPLNSLGIVKLSPGVIGLLGCLSTVVSVIPQLNPMVKMVPSS</sequence>
<evidence type="ECO:0008006" key="7">
    <source>
        <dbReference type="Google" id="ProtNLM"/>
    </source>
</evidence>
<comment type="caution">
    <text evidence="5">The sequence shown here is derived from an EMBL/GenBank/DDBJ whole genome shotgun (WGS) entry which is preliminary data.</text>
</comment>
<dbReference type="OrthoDB" id="411017at2759"/>
<accession>A0A8J2PQ49</accession>
<keyword evidence="1" id="KW-0962">Peroxisome biogenesis</keyword>
<dbReference type="InterPro" id="IPR008733">
    <property type="entry name" value="PEX11"/>
</dbReference>
<protein>
    <recommendedName>
        <fullName evidence="7">Peroxisomal membrane protein 11B</fullName>
    </recommendedName>
</protein>
<keyword evidence="6" id="KW-1185">Reference proteome</keyword>
<name>A0A8J2PQ49_9HEXA</name>
<evidence type="ECO:0000256" key="4">
    <source>
        <dbReference type="ARBA" id="ARBA00046271"/>
    </source>
</evidence>
<dbReference type="Proteomes" id="UP000708208">
    <property type="component" value="Unassembled WGS sequence"/>
</dbReference>
<proteinExistence type="predicted"/>
<evidence type="ECO:0000313" key="5">
    <source>
        <dbReference type="EMBL" id="CAG7823256.1"/>
    </source>
</evidence>
<dbReference type="Pfam" id="PF05648">
    <property type="entry name" value="PEX11"/>
    <property type="match status" value="1"/>
</dbReference>
<keyword evidence="3" id="KW-0576">Peroxisome</keyword>
<reference evidence="5" key="1">
    <citation type="submission" date="2021-06" db="EMBL/GenBank/DDBJ databases">
        <authorList>
            <person name="Hodson N. C."/>
            <person name="Mongue J. A."/>
            <person name="Jaron S. K."/>
        </authorList>
    </citation>
    <scope>NUCLEOTIDE SEQUENCE</scope>
</reference>
<dbReference type="PANTHER" id="PTHR12652">
    <property type="entry name" value="PEROXISOMAL BIOGENESIS FACTOR 11"/>
    <property type="match status" value="1"/>
</dbReference>
<keyword evidence="2" id="KW-0472">Membrane</keyword>
<dbReference type="GO" id="GO:0016559">
    <property type="term" value="P:peroxisome fission"/>
    <property type="evidence" value="ECO:0007669"/>
    <property type="project" value="InterPro"/>
</dbReference>
<dbReference type="GO" id="GO:0005778">
    <property type="term" value="C:peroxisomal membrane"/>
    <property type="evidence" value="ECO:0007669"/>
    <property type="project" value="UniProtKB-SubCell"/>
</dbReference>
<evidence type="ECO:0000256" key="2">
    <source>
        <dbReference type="ARBA" id="ARBA00023136"/>
    </source>
</evidence>
<dbReference type="EMBL" id="CAJVCH010528924">
    <property type="protein sequence ID" value="CAG7823256.1"/>
    <property type="molecule type" value="Genomic_DNA"/>
</dbReference>
<evidence type="ECO:0000313" key="6">
    <source>
        <dbReference type="Proteomes" id="UP000708208"/>
    </source>
</evidence>
<dbReference type="AlphaFoldDB" id="A0A8J2PQ49"/>
<evidence type="ECO:0000256" key="1">
    <source>
        <dbReference type="ARBA" id="ARBA00022593"/>
    </source>
</evidence>
<dbReference type="PANTHER" id="PTHR12652:SF50">
    <property type="entry name" value="PEROXIN 11"/>
    <property type="match status" value="1"/>
</dbReference>
<comment type="subcellular location">
    <subcellularLocation>
        <location evidence="4">Peroxisome membrane</location>
    </subcellularLocation>
</comment>
<organism evidence="5 6">
    <name type="scientific">Allacma fusca</name>
    <dbReference type="NCBI Taxonomy" id="39272"/>
    <lineage>
        <taxon>Eukaryota</taxon>
        <taxon>Metazoa</taxon>
        <taxon>Ecdysozoa</taxon>
        <taxon>Arthropoda</taxon>
        <taxon>Hexapoda</taxon>
        <taxon>Collembola</taxon>
        <taxon>Symphypleona</taxon>
        <taxon>Sminthuridae</taxon>
        <taxon>Allacma</taxon>
    </lineage>
</organism>
<evidence type="ECO:0000256" key="3">
    <source>
        <dbReference type="ARBA" id="ARBA00023140"/>
    </source>
</evidence>